<dbReference type="GO" id="GO:0005737">
    <property type="term" value="C:cytoplasm"/>
    <property type="evidence" value="ECO:0007669"/>
    <property type="project" value="TreeGrafter"/>
</dbReference>
<dbReference type="GO" id="GO:0006355">
    <property type="term" value="P:regulation of DNA-templated transcription"/>
    <property type="evidence" value="ECO:0007669"/>
    <property type="project" value="InterPro"/>
</dbReference>
<keyword evidence="2" id="KW-0067">ATP-binding</keyword>
<proteinExistence type="predicted"/>
<dbReference type="InterPro" id="IPR041664">
    <property type="entry name" value="AAA_16"/>
</dbReference>
<dbReference type="PANTHER" id="PTHR16305">
    <property type="entry name" value="TESTICULAR SOLUBLE ADENYLYL CYCLASE"/>
    <property type="match status" value="1"/>
</dbReference>
<dbReference type="Proteomes" id="UP001241092">
    <property type="component" value="Chromosome"/>
</dbReference>
<accession>A0AAI8TZF9</accession>
<evidence type="ECO:0000259" key="3">
    <source>
        <dbReference type="PROSITE" id="PS50043"/>
    </source>
</evidence>
<evidence type="ECO:0000313" key="4">
    <source>
        <dbReference type="EMBL" id="BDY31191.1"/>
    </source>
</evidence>
<evidence type="ECO:0000313" key="5">
    <source>
        <dbReference type="Proteomes" id="UP001241092"/>
    </source>
</evidence>
<evidence type="ECO:0000256" key="1">
    <source>
        <dbReference type="ARBA" id="ARBA00022741"/>
    </source>
</evidence>
<evidence type="ECO:0000256" key="2">
    <source>
        <dbReference type="ARBA" id="ARBA00022840"/>
    </source>
</evidence>
<dbReference type="PANTHER" id="PTHR16305:SF35">
    <property type="entry name" value="TRANSCRIPTIONAL ACTIVATOR DOMAIN"/>
    <property type="match status" value="1"/>
</dbReference>
<dbReference type="GO" id="GO:0005524">
    <property type="term" value="F:ATP binding"/>
    <property type="evidence" value="ECO:0007669"/>
    <property type="project" value="UniProtKB-KW"/>
</dbReference>
<dbReference type="SUPFAM" id="SSF46894">
    <property type="entry name" value="C-terminal effector domain of the bipartite response regulators"/>
    <property type="match status" value="1"/>
</dbReference>
<dbReference type="SMART" id="SM00421">
    <property type="entry name" value="HTH_LUXR"/>
    <property type="match status" value="1"/>
</dbReference>
<dbReference type="InterPro" id="IPR027417">
    <property type="entry name" value="P-loop_NTPase"/>
</dbReference>
<dbReference type="PROSITE" id="PS50043">
    <property type="entry name" value="HTH_LUXR_2"/>
    <property type="match status" value="1"/>
</dbReference>
<reference evidence="4" key="1">
    <citation type="submission" date="2023-03" db="EMBL/GenBank/DDBJ databases">
        <title>Draft genome sequence of a Mycolicibacterium mageritense strain H4_3_1 isolated from a hybrid biological-inorganic system reactor.</title>
        <authorList>
            <person name="Feng X."/>
            <person name="Kazama D."/>
            <person name="Sato K."/>
            <person name="Kobayashi H."/>
        </authorList>
    </citation>
    <scope>NUCLEOTIDE SEQUENCE</scope>
    <source>
        <strain evidence="4">H4_3_1</strain>
    </source>
</reference>
<dbReference type="SUPFAM" id="SSF52540">
    <property type="entry name" value="P-loop containing nucleoside triphosphate hydrolases"/>
    <property type="match status" value="1"/>
</dbReference>
<dbReference type="CDD" id="cd06170">
    <property type="entry name" value="LuxR_C_like"/>
    <property type="match status" value="1"/>
</dbReference>
<dbReference type="InterPro" id="IPR016032">
    <property type="entry name" value="Sig_transdc_resp-reg_C-effctor"/>
</dbReference>
<feature type="domain" description="HTH luxR-type" evidence="3">
    <location>
        <begin position="814"/>
        <end position="877"/>
    </location>
</feature>
<gene>
    <name evidence="4" type="ORF">hbim_05143</name>
</gene>
<dbReference type="AlphaFoldDB" id="A0AAI8TZF9"/>
<dbReference type="InterPro" id="IPR000792">
    <property type="entry name" value="Tscrpt_reg_LuxR_C"/>
</dbReference>
<dbReference type="Gene3D" id="1.10.10.10">
    <property type="entry name" value="Winged helix-like DNA-binding domain superfamily/Winged helix DNA-binding domain"/>
    <property type="match status" value="1"/>
</dbReference>
<dbReference type="PRINTS" id="PR00038">
    <property type="entry name" value="HTHLUXR"/>
</dbReference>
<protein>
    <recommendedName>
        <fullName evidence="3">HTH luxR-type domain-containing protein</fullName>
    </recommendedName>
</protein>
<dbReference type="GO" id="GO:0003677">
    <property type="term" value="F:DNA binding"/>
    <property type="evidence" value="ECO:0007669"/>
    <property type="project" value="InterPro"/>
</dbReference>
<dbReference type="InterPro" id="IPR036388">
    <property type="entry name" value="WH-like_DNA-bd_sf"/>
</dbReference>
<dbReference type="GO" id="GO:0004016">
    <property type="term" value="F:adenylate cyclase activity"/>
    <property type="evidence" value="ECO:0007669"/>
    <property type="project" value="TreeGrafter"/>
</dbReference>
<name>A0AAI8TZF9_MYCME</name>
<organism evidence="4 5">
    <name type="scientific">Mycolicibacterium mageritense</name>
    <name type="common">Mycobacterium mageritense</name>
    <dbReference type="NCBI Taxonomy" id="53462"/>
    <lineage>
        <taxon>Bacteria</taxon>
        <taxon>Bacillati</taxon>
        <taxon>Actinomycetota</taxon>
        <taxon>Actinomycetes</taxon>
        <taxon>Mycobacteriales</taxon>
        <taxon>Mycobacteriaceae</taxon>
        <taxon>Mycolicibacterium</taxon>
    </lineage>
</organism>
<dbReference type="Pfam" id="PF00196">
    <property type="entry name" value="GerE"/>
    <property type="match status" value="1"/>
</dbReference>
<sequence>MLLVVGEAGSGKTALLDRAVEDAGDFRILRCTGVESEAELPFAALHLLLHNDLDQIGKLPAPQAAAVRAAFGLAEAPGVDRLLAGLATLSLLSEIAADTPLLCLVDDAQWVDRASLDALLFAGRRFGAEGVVLLIASREDLTAADLPAVRLGGLCQSAAVALLAERAAALTPDQRDRVLMQSQRNPLALIEFAAAQQSGGLGAVTDAAHRVIDAFEVQVRRLPAATRRLLLVMAADDTGELGVLLAASASLDLGPADFRPAENAGLIQLSVESAVFRHPLIRSAVYRAASITDRSRAHRALATALSADGYADRRAWHLASAAVGFDAAAADALEAAAVRAERRGGYAAATAGYERAAGLTADPDIRGRRLAAGAACARDSAQLDRAASMATDADRLTTDPRNRARLAWVRARVEFERGTPRRASELMLDGAGLLTGIDDERAAQMLVESGRMAYFADAAPSLGRLIEAIDGIDLPRDHPLRAFLAATSIVAKLQAGWPGREVPPLPPLVHAIAADSLGATVGNLPAHSAFLNLVIGDADEAMAQAGRMLAEARERGLIGGLPHILLTAAQAALLAGRLSDALHAAEEGIRISEDTGQQHSAVNLRAVLARVTAMTGDADRCRALAEETIASGVQRHSLSSGLAQLALATLDLGSARYASALDRLAAVPEPLQRHPGFVNLAAPEWAEAASRSEQPERAADAMRNFEAWAEYRDNPVVYAGWNRCRALLAADDRAEDHFTASLRLYRTINRPLGLARTQLLYGEWLRRMRRRSESRAPLRRALHVFEQAAARSWAERARAELRATGERVSSGAESGGAADRLTAQELQVVRLAAAGLSNRDIGAQLFISPRTAGYHLYKAFPKLGVADRRELAGLDLH</sequence>
<keyword evidence="1" id="KW-0547">Nucleotide-binding</keyword>
<dbReference type="Pfam" id="PF13191">
    <property type="entry name" value="AAA_16"/>
    <property type="match status" value="1"/>
</dbReference>
<dbReference type="EMBL" id="AP027452">
    <property type="protein sequence ID" value="BDY31191.1"/>
    <property type="molecule type" value="Genomic_DNA"/>
</dbReference>